<organism evidence="7 8">
    <name type="scientific">Niveomyces insectorum RCEF 264</name>
    <dbReference type="NCBI Taxonomy" id="1081102"/>
    <lineage>
        <taxon>Eukaryota</taxon>
        <taxon>Fungi</taxon>
        <taxon>Dikarya</taxon>
        <taxon>Ascomycota</taxon>
        <taxon>Pezizomycotina</taxon>
        <taxon>Sordariomycetes</taxon>
        <taxon>Hypocreomycetidae</taxon>
        <taxon>Hypocreales</taxon>
        <taxon>Cordycipitaceae</taxon>
        <taxon>Niveomyces</taxon>
    </lineage>
</organism>
<dbReference type="InterPro" id="IPR032710">
    <property type="entry name" value="NTF2-like_dom_sf"/>
</dbReference>
<dbReference type="Proteomes" id="UP000076874">
    <property type="component" value="Unassembled WGS sequence"/>
</dbReference>
<dbReference type="CDD" id="cd00531">
    <property type="entry name" value="NTF2_like"/>
    <property type="match status" value="1"/>
</dbReference>
<dbReference type="Gene3D" id="3.10.450.50">
    <property type="match status" value="1"/>
</dbReference>
<dbReference type="GO" id="GO:0006582">
    <property type="term" value="P:melanin metabolic process"/>
    <property type="evidence" value="ECO:0007669"/>
    <property type="project" value="InterPro"/>
</dbReference>
<name>A0A167WA81_9HYPO</name>
<dbReference type="EMBL" id="AZHD01000005">
    <property type="protein sequence ID" value="OAA63527.1"/>
    <property type="molecule type" value="Genomic_DNA"/>
</dbReference>
<feature type="binding site" evidence="5">
    <location>
        <position position="65"/>
    </location>
    <ligand>
        <name>substrate</name>
    </ligand>
</feature>
<dbReference type="SUPFAM" id="SSF54427">
    <property type="entry name" value="NTF2-like"/>
    <property type="match status" value="1"/>
</dbReference>
<evidence type="ECO:0000256" key="1">
    <source>
        <dbReference type="ARBA" id="ARBA00008584"/>
    </source>
</evidence>
<comment type="caution">
    <text evidence="7">The sequence shown here is derived from an EMBL/GenBank/DDBJ whole genome shotgun (WGS) entry which is preliminary data.</text>
</comment>
<dbReference type="Pfam" id="PF02982">
    <property type="entry name" value="Scytalone_dh"/>
    <property type="match status" value="1"/>
</dbReference>
<dbReference type="GO" id="GO:0030411">
    <property type="term" value="F:scytalone dehydratase activity"/>
    <property type="evidence" value="ECO:0007669"/>
    <property type="project" value="InterPro"/>
</dbReference>
<dbReference type="OrthoDB" id="5281072at2759"/>
<accession>A0A167WA81</accession>
<dbReference type="STRING" id="1081102.A0A167WA81"/>
<proteinExistence type="inferred from homology"/>
<keyword evidence="8" id="KW-1185">Reference proteome</keyword>
<feature type="binding site" evidence="5">
    <location>
        <position position="62"/>
    </location>
    <ligand>
        <name>substrate</name>
    </ligand>
</feature>
<evidence type="ECO:0000259" key="6">
    <source>
        <dbReference type="Pfam" id="PF02982"/>
    </source>
</evidence>
<gene>
    <name evidence="7" type="ORF">SPI_03690</name>
</gene>
<protein>
    <submittedName>
        <fullName evidence="7">Scytalone dehydratase</fullName>
    </submittedName>
</protein>
<dbReference type="InterPro" id="IPR049884">
    <property type="entry name" value="Scytalone_dh"/>
</dbReference>
<feature type="active site" evidence="4">
    <location>
        <position position="122"/>
    </location>
</feature>
<feature type="domain" description="Scytalone dehydratase-like" evidence="6">
    <location>
        <begin position="23"/>
        <end position="181"/>
    </location>
</feature>
<comment type="similarity">
    <text evidence="1 3">Belongs to the scytalone dehydratase family.</text>
</comment>
<feature type="active site" evidence="4">
    <location>
        <position position="97"/>
    </location>
</feature>
<evidence type="ECO:0000256" key="3">
    <source>
        <dbReference type="PIRNR" id="PIRNR024851"/>
    </source>
</evidence>
<feature type="binding site" evidence="5">
    <location>
        <position position="42"/>
    </location>
    <ligand>
        <name>substrate</name>
    </ligand>
</feature>
<dbReference type="AlphaFoldDB" id="A0A167WA81"/>
<evidence type="ECO:0000256" key="5">
    <source>
        <dbReference type="PIRSR" id="PIRSR024851-51"/>
    </source>
</evidence>
<evidence type="ECO:0000313" key="8">
    <source>
        <dbReference type="Proteomes" id="UP000076874"/>
    </source>
</evidence>
<evidence type="ECO:0000313" key="7">
    <source>
        <dbReference type="EMBL" id="OAA63527.1"/>
    </source>
</evidence>
<evidence type="ECO:0000256" key="4">
    <source>
        <dbReference type="PIRSR" id="PIRSR024851-50"/>
    </source>
</evidence>
<reference evidence="7 8" key="1">
    <citation type="journal article" date="2016" name="Genome Biol. Evol.">
        <title>Divergent and convergent evolution of fungal pathogenicity.</title>
        <authorList>
            <person name="Shang Y."/>
            <person name="Xiao G."/>
            <person name="Zheng P."/>
            <person name="Cen K."/>
            <person name="Zhan S."/>
            <person name="Wang C."/>
        </authorList>
    </citation>
    <scope>NUCLEOTIDE SEQUENCE [LARGE SCALE GENOMIC DNA]</scope>
    <source>
        <strain evidence="7 8">RCEF 264</strain>
    </source>
</reference>
<dbReference type="InterPro" id="IPR004235">
    <property type="entry name" value="Scytalone_dehydratase"/>
</dbReference>
<sequence length="204" mass="23049">MGSSISAFRPTTPVAKSIPDEQISFEDYLGLCAAAYEWADSYDSKDWNRLSRCIAPTLRIDYRSFLNKLWEAMPADEFIAMISDKNVLGNPLLRTQHFFGQTRWERVSDTEVIGYHQLRVPHQVYKDASLTEVAVKGHAHSANTHWYRKVDGVWKFAGLCPEIRWFEYDFDKVFSSGRDQFGDEKAAAAAAASAPRADMVSVGA</sequence>
<evidence type="ECO:0000256" key="2">
    <source>
        <dbReference type="ARBA" id="ARBA00023239"/>
    </source>
</evidence>
<dbReference type="PIRSF" id="PIRSF024851">
    <property type="entry name" value="SCD1"/>
    <property type="match status" value="1"/>
</dbReference>
<feature type="binding site" evidence="5">
    <location>
        <position position="143"/>
    </location>
    <ligand>
        <name>substrate</name>
    </ligand>
</feature>
<keyword evidence="2 3" id="KW-0456">Lyase</keyword>